<keyword evidence="2" id="KW-0560">Oxidoreductase</keyword>
<protein>
    <submittedName>
        <fullName evidence="7">Acetoin:2,6-dichlorophenolindophenol oxidoreductase subunit alpha</fullName>
    </submittedName>
</protein>
<evidence type="ECO:0000256" key="3">
    <source>
        <dbReference type="ARBA" id="ARBA00023052"/>
    </source>
</evidence>
<dbReference type="InterPro" id="IPR029061">
    <property type="entry name" value="THDP-binding"/>
</dbReference>
<evidence type="ECO:0000259" key="6">
    <source>
        <dbReference type="Pfam" id="PF00676"/>
    </source>
</evidence>
<dbReference type="PANTHER" id="PTHR11516">
    <property type="entry name" value="PYRUVATE DEHYDROGENASE E1 COMPONENT, ALPHA SUBUNIT BACTERIAL AND ORGANELLAR"/>
    <property type="match status" value="1"/>
</dbReference>
<evidence type="ECO:0000256" key="1">
    <source>
        <dbReference type="ARBA" id="ARBA00001964"/>
    </source>
</evidence>
<proteinExistence type="predicted"/>
<evidence type="ECO:0000256" key="4">
    <source>
        <dbReference type="ARBA" id="ARBA00025211"/>
    </source>
</evidence>
<keyword evidence="8" id="KW-1185">Reference proteome</keyword>
<dbReference type="Gene3D" id="3.40.50.970">
    <property type="match status" value="1"/>
</dbReference>
<evidence type="ECO:0000313" key="7">
    <source>
        <dbReference type="EMBL" id="GLR67463.1"/>
    </source>
</evidence>
<dbReference type="CDD" id="cd02000">
    <property type="entry name" value="TPP_E1_PDC_ADC_BCADC"/>
    <property type="match status" value="1"/>
</dbReference>
<dbReference type="EMBL" id="BSOS01000066">
    <property type="protein sequence ID" value="GLR67463.1"/>
    <property type="molecule type" value="Genomic_DNA"/>
</dbReference>
<reference evidence="8" key="1">
    <citation type="journal article" date="2019" name="Int. J. Syst. Evol. Microbiol.">
        <title>The Global Catalogue of Microorganisms (GCM) 10K type strain sequencing project: providing services to taxonomists for standard genome sequencing and annotation.</title>
        <authorList>
            <consortium name="The Broad Institute Genomics Platform"/>
            <consortium name="The Broad Institute Genome Sequencing Center for Infectious Disease"/>
            <person name="Wu L."/>
            <person name="Ma J."/>
        </authorList>
    </citation>
    <scope>NUCLEOTIDE SEQUENCE [LARGE SCALE GENOMIC DNA]</scope>
    <source>
        <strain evidence="8">NBRC 112502</strain>
    </source>
</reference>
<feature type="domain" description="Dehydrogenase E1 component" evidence="6">
    <location>
        <begin position="31"/>
        <end position="326"/>
    </location>
</feature>
<evidence type="ECO:0000256" key="5">
    <source>
        <dbReference type="ARBA" id="ARBA00051231"/>
    </source>
</evidence>
<dbReference type="InterPro" id="IPR001017">
    <property type="entry name" value="DH_E1"/>
</dbReference>
<dbReference type="Proteomes" id="UP001156641">
    <property type="component" value="Unassembled WGS sequence"/>
</dbReference>
<dbReference type="InterPro" id="IPR050642">
    <property type="entry name" value="PDH_E1_Alpha_Subunit"/>
</dbReference>
<evidence type="ECO:0000313" key="8">
    <source>
        <dbReference type="Proteomes" id="UP001156641"/>
    </source>
</evidence>
<dbReference type="PANTHER" id="PTHR11516:SF60">
    <property type="entry name" value="PYRUVATE DEHYDROGENASE E1 COMPONENT SUBUNIT ALPHA"/>
    <property type="match status" value="1"/>
</dbReference>
<accession>A0ABQ6A729</accession>
<comment type="caution">
    <text evidence="7">The sequence shown here is derived from an EMBL/GenBank/DDBJ whole genome shotgun (WGS) entry which is preliminary data.</text>
</comment>
<comment type="catalytic activity">
    <reaction evidence="5">
        <text>N(6)-[(R)-lipoyl]-L-lysyl-[protein] + pyruvate + H(+) = N(6)-[(R)-S(8)-acetyldihydrolipoyl]-L-lysyl-[protein] + CO2</text>
        <dbReference type="Rhea" id="RHEA:19189"/>
        <dbReference type="Rhea" id="RHEA-COMP:10474"/>
        <dbReference type="Rhea" id="RHEA-COMP:10478"/>
        <dbReference type="ChEBI" id="CHEBI:15361"/>
        <dbReference type="ChEBI" id="CHEBI:15378"/>
        <dbReference type="ChEBI" id="CHEBI:16526"/>
        <dbReference type="ChEBI" id="CHEBI:83099"/>
        <dbReference type="ChEBI" id="CHEBI:83111"/>
        <dbReference type="EC" id="1.2.4.1"/>
    </reaction>
</comment>
<sequence>MIMAGTLWRPILFTENAVSDRPNDLSLEKFRRMVRIREFETVAEAIHAAGEVPGALHTYTGQEATGVGACIALRSDDYMVGNHRSHGHPIAKGAKLRPLMAELLGKVTGVCKGKGGSMHLSDFSVGSLGETSIVGSGIPVAAGAALGAKLQRNGRVSLCFFGDGASNEGAFHEGLNLAAVWKLPAIFLCENNGYAVSTPVSGSMAIVNIADRGRAYGIPSAIVDGQDVDAVEEAVAAAVDRARAGGGPTLLESKTYRYADHAVNMGRLTLNRGPEVEVWRKRDPILMYRARLLEGGIAASVLNAIVEEVKLEVQDALAFARESAYPSQLEAFDDVFVERLPIPAWLSEDII</sequence>
<gene>
    <name evidence="7" type="primary">pdhA1</name>
    <name evidence="7" type="ORF">GCM10010909_21440</name>
</gene>
<comment type="function">
    <text evidence="4">The pyruvate dehydrogenase complex catalyzes the overall conversion of pyruvate to acetyl-CoA and CO(2). It contains multiple copies of three enzymatic components: pyruvate dehydrogenase (E1), dihydrolipoamide acetyltransferase (E2) and lipoamide dehydrogenase (E3).</text>
</comment>
<evidence type="ECO:0000256" key="2">
    <source>
        <dbReference type="ARBA" id="ARBA00023002"/>
    </source>
</evidence>
<dbReference type="Pfam" id="PF00676">
    <property type="entry name" value="E1_dh"/>
    <property type="match status" value="1"/>
</dbReference>
<name>A0ABQ6A729_9PROT</name>
<organism evidence="7 8">
    <name type="scientific">Acidocella aquatica</name>
    <dbReference type="NCBI Taxonomy" id="1922313"/>
    <lineage>
        <taxon>Bacteria</taxon>
        <taxon>Pseudomonadati</taxon>
        <taxon>Pseudomonadota</taxon>
        <taxon>Alphaproteobacteria</taxon>
        <taxon>Acetobacterales</taxon>
        <taxon>Acidocellaceae</taxon>
        <taxon>Acidocella</taxon>
    </lineage>
</organism>
<comment type="cofactor">
    <cofactor evidence="1">
        <name>thiamine diphosphate</name>
        <dbReference type="ChEBI" id="CHEBI:58937"/>
    </cofactor>
</comment>
<keyword evidence="3" id="KW-0786">Thiamine pyrophosphate</keyword>
<dbReference type="SUPFAM" id="SSF52518">
    <property type="entry name" value="Thiamin diphosphate-binding fold (THDP-binding)"/>
    <property type="match status" value="1"/>
</dbReference>